<proteinExistence type="predicted"/>
<evidence type="ECO:0000256" key="1">
    <source>
        <dbReference type="SAM" id="MobiDB-lite"/>
    </source>
</evidence>
<dbReference type="Proteomes" id="UP000838763">
    <property type="component" value="Unassembled WGS sequence"/>
</dbReference>
<comment type="caution">
    <text evidence="2">The sequence shown here is derived from an EMBL/GenBank/DDBJ whole genome shotgun (WGS) entry which is preliminary data.</text>
</comment>
<name>A0A9P1GWG0_9PEZI</name>
<dbReference type="Pfam" id="PF07956">
    <property type="entry name" value="DUF1690"/>
    <property type="match status" value="1"/>
</dbReference>
<dbReference type="OrthoDB" id="5544375at2759"/>
<gene>
    <name evidence="2" type="ORF">PPNO1_LOCUS977</name>
</gene>
<evidence type="ECO:0000313" key="2">
    <source>
        <dbReference type="EMBL" id="CAI4211181.1"/>
    </source>
</evidence>
<accession>A0A9P1GWG0</accession>
<keyword evidence="3" id="KW-1185">Reference proteome</keyword>
<dbReference type="EMBL" id="CALLCH030000001">
    <property type="protein sequence ID" value="CAI4211181.1"/>
    <property type="molecule type" value="Genomic_DNA"/>
</dbReference>
<protein>
    <submittedName>
        <fullName evidence="2">Uncharacterized protein</fullName>
    </submittedName>
</protein>
<feature type="region of interest" description="Disordered" evidence="1">
    <location>
        <begin position="1"/>
        <end position="28"/>
    </location>
</feature>
<sequence>MGSTASKPAANGASYEWKGSSPIGASQDLVNSIQSNKETDASRAKLMEIHVETRVAEQLQKLHDNEAAALKEAREKLSSAMSRRTKR</sequence>
<dbReference type="InterPro" id="IPR012471">
    <property type="entry name" value="DUF1690"/>
</dbReference>
<organism evidence="2 3">
    <name type="scientific">Parascedosporium putredinis</name>
    <dbReference type="NCBI Taxonomy" id="1442378"/>
    <lineage>
        <taxon>Eukaryota</taxon>
        <taxon>Fungi</taxon>
        <taxon>Dikarya</taxon>
        <taxon>Ascomycota</taxon>
        <taxon>Pezizomycotina</taxon>
        <taxon>Sordariomycetes</taxon>
        <taxon>Hypocreomycetidae</taxon>
        <taxon>Microascales</taxon>
        <taxon>Microascaceae</taxon>
        <taxon>Parascedosporium</taxon>
    </lineage>
</organism>
<evidence type="ECO:0000313" key="3">
    <source>
        <dbReference type="Proteomes" id="UP000838763"/>
    </source>
</evidence>
<reference evidence="2" key="1">
    <citation type="submission" date="2022-11" db="EMBL/GenBank/DDBJ databases">
        <authorList>
            <person name="Scott C."/>
            <person name="Bruce N."/>
        </authorList>
    </citation>
    <scope>NUCLEOTIDE SEQUENCE</scope>
</reference>
<dbReference type="AlphaFoldDB" id="A0A9P1GWG0"/>